<evidence type="ECO:0000313" key="1">
    <source>
        <dbReference type="EMBL" id="CAG6446063.1"/>
    </source>
</evidence>
<dbReference type="EMBL" id="HBUE01005986">
    <property type="protein sequence ID" value="CAG6446063.1"/>
    <property type="molecule type" value="Transcribed_RNA"/>
</dbReference>
<dbReference type="AlphaFoldDB" id="A0A8D7ZWW1"/>
<protein>
    <submittedName>
        <fullName evidence="1">(northern house mosquito) hypothetical protein</fullName>
    </submittedName>
</protein>
<accession>A0A8D7ZWW1</accession>
<sequence length="100" mass="12124">MVQIKITNLVNKRRERERVRFRNSMNFSTRTSYVIICCTYEKRKQKISSLRSIFPPSTVGRNLFMFETKILDSLRFDHRMLEGRVKCLEKRETKREKESC</sequence>
<proteinExistence type="predicted"/>
<reference evidence="1" key="1">
    <citation type="submission" date="2021-05" db="EMBL/GenBank/DDBJ databases">
        <authorList>
            <person name="Alioto T."/>
            <person name="Alioto T."/>
            <person name="Gomez Garrido J."/>
        </authorList>
    </citation>
    <scope>NUCLEOTIDE SEQUENCE</scope>
</reference>
<name>A0A8D7ZWW1_CULPI</name>
<organism evidence="1">
    <name type="scientific">Culex pipiens</name>
    <name type="common">House mosquito</name>
    <dbReference type="NCBI Taxonomy" id="7175"/>
    <lineage>
        <taxon>Eukaryota</taxon>
        <taxon>Metazoa</taxon>
        <taxon>Ecdysozoa</taxon>
        <taxon>Arthropoda</taxon>
        <taxon>Hexapoda</taxon>
        <taxon>Insecta</taxon>
        <taxon>Pterygota</taxon>
        <taxon>Neoptera</taxon>
        <taxon>Endopterygota</taxon>
        <taxon>Diptera</taxon>
        <taxon>Nematocera</taxon>
        <taxon>Culicoidea</taxon>
        <taxon>Culicidae</taxon>
        <taxon>Culicinae</taxon>
        <taxon>Culicini</taxon>
        <taxon>Culex</taxon>
        <taxon>Culex</taxon>
    </lineage>
</organism>